<dbReference type="InterPro" id="IPR022002">
    <property type="entry name" value="ChsH2_Znr"/>
</dbReference>
<dbReference type="RefSeq" id="WP_310929678.1">
    <property type="nucleotide sequence ID" value="NZ_JAMQOQ010000004.1"/>
</dbReference>
<feature type="domain" description="ChsH2 C-terminal OB-fold" evidence="1">
    <location>
        <begin position="75"/>
        <end position="137"/>
    </location>
</feature>
<protein>
    <submittedName>
        <fullName evidence="3">Zn-ribbon domain-containing OB-fold protein</fullName>
    </submittedName>
</protein>
<evidence type="ECO:0000259" key="2">
    <source>
        <dbReference type="Pfam" id="PF12172"/>
    </source>
</evidence>
<sequence length="161" mass="17824">MSEDRRTVEIPDTIELPRLLDFYELQTAEHTGIAEFYENLRAGDLTTTRCTDCEEIHFPPRIVCPECHSDALEYVGLPETGELFAFSTVRAGAPLGMEDEVPFVTGIVDLGEVRLSARIDGADYDELSIGDPVELSIVDIDGPADHERAFFRFEPTGDGGE</sequence>
<dbReference type="Pfam" id="PF12172">
    <property type="entry name" value="zf-ChsH2"/>
    <property type="match status" value="1"/>
</dbReference>
<evidence type="ECO:0000259" key="1">
    <source>
        <dbReference type="Pfam" id="PF01796"/>
    </source>
</evidence>
<organism evidence="3 4">
    <name type="scientific">Halogeometricum luteum</name>
    <dbReference type="NCBI Taxonomy" id="2950537"/>
    <lineage>
        <taxon>Archaea</taxon>
        <taxon>Methanobacteriati</taxon>
        <taxon>Methanobacteriota</taxon>
        <taxon>Stenosarchaea group</taxon>
        <taxon>Halobacteria</taxon>
        <taxon>Halobacteriales</taxon>
        <taxon>Haloferacaceae</taxon>
        <taxon>Halogeometricum</taxon>
    </lineage>
</organism>
<dbReference type="Gene3D" id="6.10.30.10">
    <property type="match status" value="1"/>
</dbReference>
<reference evidence="3 4" key="1">
    <citation type="submission" date="2022-06" db="EMBL/GenBank/DDBJ databases">
        <title>Halogeometricum sp. a new haloarchaeum isolate from saline soil.</title>
        <authorList>
            <person name="Strakova D."/>
            <person name="Galisteo C."/>
            <person name="Sanchez-Porro C."/>
            <person name="Ventosa A."/>
        </authorList>
    </citation>
    <scope>NUCLEOTIDE SEQUENCE [LARGE SCALE GENOMIC DNA]</scope>
    <source>
        <strain evidence="4">S3BR25-2</strain>
    </source>
</reference>
<dbReference type="SUPFAM" id="SSF50249">
    <property type="entry name" value="Nucleic acid-binding proteins"/>
    <property type="match status" value="1"/>
</dbReference>
<dbReference type="PANTHER" id="PTHR34075">
    <property type="entry name" value="BLR3430 PROTEIN"/>
    <property type="match status" value="1"/>
</dbReference>
<keyword evidence="4" id="KW-1185">Reference proteome</keyword>
<gene>
    <name evidence="3" type="ORF">NDI79_16255</name>
</gene>
<dbReference type="PANTHER" id="PTHR34075:SF5">
    <property type="entry name" value="BLR3430 PROTEIN"/>
    <property type="match status" value="1"/>
</dbReference>
<comment type="caution">
    <text evidence="3">The sequence shown here is derived from an EMBL/GenBank/DDBJ whole genome shotgun (WGS) entry which is preliminary data.</text>
</comment>
<dbReference type="InterPro" id="IPR002878">
    <property type="entry name" value="ChsH2_C"/>
</dbReference>
<name>A0ABU2G4K5_9EURY</name>
<dbReference type="InterPro" id="IPR012340">
    <property type="entry name" value="NA-bd_OB-fold"/>
</dbReference>
<dbReference type="InterPro" id="IPR052513">
    <property type="entry name" value="Thioester_dehydratase-like"/>
</dbReference>
<feature type="domain" description="ChsH2 rubredoxin-like zinc ribbon" evidence="2">
    <location>
        <begin position="40"/>
        <end position="73"/>
    </location>
</feature>
<proteinExistence type="predicted"/>
<dbReference type="Pfam" id="PF01796">
    <property type="entry name" value="OB_ChsH2_C"/>
    <property type="match status" value="1"/>
</dbReference>
<dbReference type="EMBL" id="JAMQOQ010000004">
    <property type="protein sequence ID" value="MDS0295727.1"/>
    <property type="molecule type" value="Genomic_DNA"/>
</dbReference>
<accession>A0ABU2G4K5</accession>
<evidence type="ECO:0000313" key="4">
    <source>
        <dbReference type="Proteomes" id="UP001254813"/>
    </source>
</evidence>
<evidence type="ECO:0000313" key="3">
    <source>
        <dbReference type="EMBL" id="MDS0295727.1"/>
    </source>
</evidence>
<dbReference type="Proteomes" id="UP001254813">
    <property type="component" value="Unassembled WGS sequence"/>
</dbReference>